<dbReference type="RefSeq" id="WP_271323999.1">
    <property type="nucleotide sequence ID" value="NZ_JAAGKO020000039.1"/>
</dbReference>
<gene>
    <name evidence="2" type="ORF">POF43_023565</name>
</gene>
<organism evidence="2 3">
    <name type="scientific">Streptantibioticus silvisoli</name>
    <dbReference type="NCBI Taxonomy" id="2705255"/>
    <lineage>
        <taxon>Bacteria</taxon>
        <taxon>Bacillati</taxon>
        <taxon>Actinomycetota</taxon>
        <taxon>Actinomycetes</taxon>
        <taxon>Kitasatosporales</taxon>
        <taxon>Streptomycetaceae</taxon>
        <taxon>Streptantibioticus</taxon>
    </lineage>
</organism>
<evidence type="ECO:0000313" key="2">
    <source>
        <dbReference type="EMBL" id="MDI5965670.1"/>
    </source>
</evidence>
<evidence type="ECO:0000256" key="1">
    <source>
        <dbReference type="SAM" id="MobiDB-lite"/>
    </source>
</evidence>
<name>A0ABT6W4I8_9ACTN</name>
<comment type="caution">
    <text evidence="2">The sequence shown here is derived from an EMBL/GenBank/DDBJ whole genome shotgun (WGS) entry which is preliminary data.</text>
</comment>
<keyword evidence="3" id="KW-1185">Reference proteome</keyword>
<proteinExistence type="predicted"/>
<dbReference type="Proteomes" id="UP001156398">
    <property type="component" value="Unassembled WGS sequence"/>
</dbReference>
<dbReference type="EMBL" id="JAAGKO020000039">
    <property type="protein sequence ID" value="MDI5965670.1"/>
    <property type="molecule type" value="Genomic_DNA"/>
</dbReference>
<protein>
    <submittedName>
        <fullName evidence="2">Uncharacterized protein</fullName>
    </submittedName>
</protein>
<evidence type="ECO:0000313" key="3">
    <source>
        <dbReference type="Proteomes" id="UP001156398"/>
    </source>
</evidence>
<feature type="region of interest" description="Disordered" evidence="1">
    <location>
        <begin position="26"/>
        <end position="47"/>
    </location>
</feature>
<reference evidence="2 3" key="1">
    <citation type="submission" date="2023-05" db="EMBL/GenBank/DDBJ databases">
        <title>Streptantibioticus silvisoli sp. nov., acidotolerant actinomycetes 1 from pine litter.</title>
        <authorList>
            <person name="Swiecimska M."/>
            <person name="Golinska P."/>
            <person name="Sangal V."/>
            <person name="Wachnowicz B."/>
            <person name="Goodfellow M."/>
        </authorList>
    </citation>
    <scope>NUCLEOTIDE SEQUENCE [LARGE SCALE GENOMIC DNA]</scope>
    <source>
        <strain evidence="2 3">SL54</strain>
    </source>
</reference>
<accession>A0ABT6W4I8</accession>
<sequence length="47" mass="4843">MGVVALALQGEQGVLVDAEQVGDLGEDVRGQGSRRGKRPIPVALVDS</sequence>